<keyword evidence="2" id="KW-0285">Flavoprotein</keyword>
<evidence type="ECO:0000313" key="7">
    <source>
        <dbReference type="Proteomes" id="UP000248021"/>
    </source>
</evidence>
<evidence type="ECO:0000256" key="3">
    <source>
        <dbReference type="ARBA" id="ARBA00022643"/>
    </source>
</evidence>
<dbReference type="GO" id="GO:0010181">
    <property type="term" value="F:FMN binding"/>
    <property type="evidence" value="ECO:0007669"/>
    <property type="project" value="InterPro"/>
</dbReference>
<comment type="caution">
    <text evidence="6">The sequence shown here is derived from an EMBL/GenBank/DDBJ whole genome shotgun (WGS) entry which is preliminary data.</text>
</comment>
<dbReference type="EMBL" id="QJJK01000001">
    <property type="protein sequence ID" value="PXW64684.1"/>
    <property type="molecule type" value="Genomic_DNA"/>
</dbReference>
<evidence type="ECO:0000313" key="6">
    <source>
        <dbReference type="EMBL" id="PXW64684.1"/>
    </source>
</evidence>
<dbReference type="Proteomes" id="UP000248021">
    <property type="component" value="Unassembled WGS sequence"/>
</dbReference>
<dbReference type="SMART" id="SM00903">
    <property type="entry name" value="Flavin_Reduct"/>
    <property type="match status" value="1"/>
</dbReference>
<reference evidence="6 7" key="1">
    <citation type="submission" date="2018-05" db="EMBL/GenBank/DDBJ databases">
        <title>Genomic Encyclopedia of Type Strains, Phase IV (KMG-IV): sequencing the most valuable type-strain genomes for metagenomic binning, comparative biology and taxonomic classification.</title>
        <authorList>
            <person name="Goeker M."/>
        </authorList>
    </citation>
    <scope>NUCLEOTIDE SEQUENCE [LARGE SCALE GENOMIC DNA]</scope>
    <source>
        <strain evidence="6 7">DSM 6462</strain>
    </source>
</reference>
<dbReference type="PANTHER" id="PTHR33798">
    <property type="entry name" value="FLAVOPROTEIN OXYGENASE"/>
    <property type="match status" value="1"/>
</dbReference>
<evidence type="ECO:0000256" key="2">
    <source>
        <dbReference type="ARBA" id="ARBA00022630"/>
    </source>
</evidence>
<accession>A0A2V3UK60</accession>
<comment type="similarity">
    <text evidence="4">Belongs to the flavoredoxin family.</text>
</comment>
<proteinExistence type="inferred from homology"/>
<sequence>MLFDMEALPAQDRYKILTATIVPRPIAWITTLSRAGIINAAPFSFFNMMGNDPPTVAIGIMPQNGRLKDTAANILETGEFVVNLVAEANAEAMNETCIDAPPEVDELALAGLTPLPSHAVQPPRISEAPVALECKVLTSLVTGPLQTIVIGRVLNAHIDDRFVIDAERRYIDTLGLKLIARLHASGGYLRSTDHFQMERPSWESRRGKRHAGAI</sequence>
<evidence type="ECO:0000256" key="4">
    <source>
        <dbReference type="ARBA" id="ARBA00038054"/>
    </source>
</evidence>
<dbReference type="GO" id="GO:0016646">
    <property type="term" value="F:oxidoreductase activity, acting on the CH-NH group of donors, NAD or NADP as acceptor"/>
    <property type="evidence" value="ECO:0007669"/>
    <property type="project" value="UniProtKB-ARBA"/>
</dbReference>
<dbReference type="InterPro" id="IPR002563">
    <property type="entry name" value="Flavin_Rdtase-like_dom"/>
</dbReference>
<dbReference type="PANTHER" id="PTHR33798:SF5">
    <property type="entry name" value="FLAVIN REDUCTASE LIKE DOMAIN-CONTAINING PROTEIN"/>
    <property type="match status" value="1"/>
</dbReference>
<dbReference type="AlphaFoldDB" id="A0A2V3UK60"/>
<gene>
    <name evidence="6" type="ORF">C7450_101443</name>
</gene>
<feature type="domain" description="Flavin reductase like" evidence="5">
    <location>
        <begin position="19"/>
        <end position="172"/>
    </location>
</feature>
<keyword evidence="3" id="KW-0288">FMN</keyword>
<dbReference type="RefSeq" id="WP_110372730.1">
    <property type="nucleotide sequence ID" value="NZ_JAHBRY010000001.1"/>
</dbReference>
<dbReference type="OrthoDB" id="9783347at2"/>
<name>A0A2V3UK60_9HYPH</name>
<keyword evidence="7" id="KW-1185">Reference proteome</keyword>
<comment type="cofactor">
    <cofactor evidence="1">
        <name>FMN</name>
        <dbReference type="ChEBI" id="CHEBI:58210"/>
    </cofactor>
</comment>
<organism evidence="6 7">
    <name type="scientific">Chelatococcus asaccharovorans</name>
    <dbReference type="NCBI Taxonomy" id="28210"/>
    <lineage>
        <taxon>Bacteria</taxon>
        <taxon>Pseudomonadati</taxon>
        <taxon>Pseudomonadota</taxon>
        <taxon>Alphaproteobacteria</taxon>
        <taxon>Hyphomicrobiales</taxon>
        <taxon>Chelatococcaceae</taxon>
        <taxon>Chelatococcus</taxon>
    </lineage>
</organism>
<evidence type="ECO:0000259" key="5">
    <source>
        <dbReference type="SMART" id="SM00903"/>
    </source>
</evidence>
<dbReference type="Gene3D" id="2.30.110.10">
    <property type="entry name" value="Electron Transport, Fmn-binding Protein, Chain A"/>
    <property type="match status" value="1"/>
</dbReference>
<evidence type="ECO:0000256" key="1">
    <source>
        <dbReference type="ARBA" id="ARBA00001917"/>
    </source>
</evidence>
<dbReference type="Pfam" id="PF01613">
    <property type="entry name" value="Flavin_Reduct"/>
    <property type="match status" value="1"/>
</dbReference>
<dbReference type="InterPro" id="IPR012349">
    <property type="entry name" value="Split_barrel_FMN-bd"/>
</dbReference>
<dbReference type="SUPFAM" id="SSF50475">
    <property type="entry name" value="FMN-binding split barrel"/>
    <property type="match status" value="1"/>
</dbReference>
<protein>
    <submittedName>
        <fullName evidence="6">Flavin reductase (DIM6/NTAB) family NADH-FMN oxidoreductase RutF</fullName>
    </submittedName>
</protein>